<protein>
    <submittedName>
        <fullName evidence="3">PROTEIN ENHANCED DISEASE RESISTANCE 4</fullName>
    </submittedName>
</protein>
<feature type="domain" description="Enhanced disease resistance 4-like N-terminal" evidence="2">
    <location>
        <begin position="8"/>
        <end position="41"/>
    </location>
</feature>
<feature type="compositionally biased region" description="Low complexity" evidence="1">
    <location>
        <begin position="122"/>
        <end position="131"/>
    </location>
</feature>
<name>A0A9Q0ZS12_SALPP</name>
<comment type="caution">
    <text evidence="3">The sequence shown here is derived from an EMBL/GenBank/DDBJ whole genome shotgun (WGS) entry which is preliminary data.</text>
</comment>
<sequence length="229" mass="24629">MNGGSAAKIRLVRCPKCWNVLVEPQDIPVYKCGGCSTYLRAKIRKSNPEVATSGLHETDAAQKNRSDHITEAKESSISNHEETLLYSGERSSDQLNGMDSAASGYCDPEHLSGANFSDEPRGSGSDRNGSGDFDGKQPGGVTSPHNQKNESDKNDPGESDNESVVGVGSSNEHQQNGSGQNESEDSDDLKLIGVSLSSDDQERGNDSNESPECDHEQPENFDEVRNPTN</sequence>
<dbReference type="GO" id="GO:1900150">
    <property type="term" value="P:regulation of defense response to fungus"/>
    <property type="evidence" value="ECO:0007669"/>
    <property type="project" value="InterPro"/>
</dbReference>
<reference evidence="3" key="1">
    <citation type="submission" date="2022-11" db="EMBL/GenBank/DDBJ databases">
        <authorList>
            <person name="Hyden B.L."/>
            <person name="Feng K."/>
            <person name="Yates T."/>
            <person name="Jawdy S."/>
            <person name="Smart L.B."/>
            <person name="Muchero W."/>
        </authorList>
    </citation>
    <scope>NUCLEOTIDE SEQUENCE</scope>
    <source>
        <tissue evidence="3">Shoot tip</tissue>
    </source>
</reference>
<evidence type="ECO:0000313" key="4">
    <source>
        <dbReference type="Proteomes" id="UP001151532"/>
    </source>
</evidence>
<dbReference type="PANTHER" id="PTHR31105">
    <property type="entry name" value="EXTRA-LARGE G-PROTEIN-LIKE"/>
    <property type="match status" value="1"/>
</dbReference>
<feature type="compositionally biased region" description="Basic and acidic residues" evidence="1">
    <location>
        <begin position="200"/>
        <end position="229"/>
    </location>
</feature>
<evidence type="ECO:0000313" key="3">
    <source>
        <dbReference type="EMBL" id="KAJ6744596.1"/>
    </source>
</evidence>
<dbReference type="Proteomes" id="UP001151532">
    <property type="component" value="Chromosome 19"/>
</dbReference>
<feature type="compositionally biased region" description="Basic and acidic residues" evidence="1">
    <location>
        <begin position="147"/>
        <end position="156"/>
    </location>
</feature>
<feature type="region of interest" description="Disordered" evidence="1">
    <location>
        <begin position="49"/>
        <end position="229"/>
    </location>
</feature>
<evidence type="ECO:0000256" key="1">
    <source>
        <dbReference type="SAM" id="MobiDB-lite"/>
    </source>
</evidence>
<feature type="compositionally biased region" description="Polar residues" evidence="1">
    <location>
        <begin position="168"/>
        <end position="181"/>
    </location>
</feature>
<dbReference type="OrthoDB" id="1930285at2759"/>
<accession>A0A9Q0ZS12</accession>
<dbReference type="Pfam" id="PF22910">
    <property type="entry name" value="EDR4-like_1st"/>
    <property type="match status" value="1"/>
</dbReference>
<dbReference type="InterPro" id="IPR040244">
    <property type="entry name" value="EDR4-like"/>
</dbReference>
<proteinExistence type="predicted"/>
<dbReference type="AlphaFoldDB" id="A0A9Q0ZS12"/>
<evidence type="ECO:0000259" key="2">
    <source>
        <dbReference type="Pfam" id="PF22910"/>
    </source>
</evidence>
<dbReference type="InterPro" id="IPR055126">
    <property type="entry name" value="EDR4-like_N"/>
</dbReference>
<feature type="compositionally biased region" description="Basic and acidic residues" evidence="1">
    <location>
        <begin position="56"/>
        <end position="83"/>
    </location>
</feature>
<keyword evidence="4" id="KW-1185">Reference proteome</keyword>
<organism evidence="3 4">
    <name type="scientific">Salix purpurea</name>
    <name type="common">Purple osier willow</name>
    <dbReference type="NCBI Taxonomy" id="77065"/>
    <lineage>
        <taxon>Eukaryota</taxon>
        <taxon>Viridiplantae</taxon>
        <taxon>Streptophyta</taxon>
        <taxon>Embryophyta</taxon>
        <taxon>Tracheophyta</taxon>
        <taxon>Spermatophyta</taxon>
        <taxon>Magnoliopsida</taxon>
        <taxon>eudicotyledons</taxon>
        <taxon>Gunneridae</taxon>
        <taxon>Pentapetalae</taxon>
        <taxon>rosids</taxon>
        <taxon>fabids</taxon>
        <taxon>Malpighiales</taxon>
        <taxon>Salicaceae</taxon>
        <taxon>Saliceae</taxon>
        <taxon>Salix</taxon>
    </lineage>
</organism>
<gene>
    <name evidence="3" type="ORF">OIU79_030853</name>
</gene>
<dbReference type="PANTHER" id="PTHR31105:SF38">
    <property type="entry name" value="PROTEIN ENHANCED DISEASE RESISTANCE 4"/>
    <property type="match status" value="1"/>
</dbReference>
<dbReference type="EMBL" id="JAPFFK010000009">
    <property type="protein sequence ID" value="KAJ6744596.1"/>
    <property type="molecule type" value="Genomic_DNA"/>
</dbReference>
<reference evidence="3" key="2">
    <citation type="journal article" date="2023" name="Int. J. Mol. Sci.">
        <title>De Novo Assembly and Annotation of 11 Diverse Shrub Willow (Salix) Genomes Reveals Novel Gene Organization in Sex-Linked Regions.</title>
        <authorList>
            <person name="Hyden B."/>
            <person name="Feng K."/>
            <person name="Yates T.B."/>
            <person name="Jawdy S."/>
            <person name="Cereghino C."/>
            <person name="Smart L.B."/>
            <person name="Muchero W."/>
        </authorList>
    </citation>
    <scope>NUCLEOTIDE SEQUENCE</scope>
    <source>
        <tissue evidence="3">Shoot tip</tissue>
    </source>
</reference>